<proteinExistence type="predicted"/>
<name>L1L4Z1_9ACTN</name>
<accession>L1L4Z1</accession>
<reference evidence="1 2" key="1">
    <citation type="submission" date="2012-11" db="EMBL/GenBank/DDBJ databases">
        <authorList>
            <person name="Huguet-Tapia J.C."/>
            <person name="Durkin A.S."/>
            <person name="Pettis G.S."/>
            <person name="Badger J.H."/>
        </authorList>
    </citation>
    <scope>NUCLEOTIDE SEQUENCE [LARGE SCALE GENOMIC DNA]</scope>
    <source>
        <strain evidence="1 2">91-03</strain>
    </source>
</reference>
<dbReference type="Proteomes" id="UP000010411">
    <property type="component" value="Unassembled WGS sequence"/>
</dbReference>
<sequence length="65" mass="7030">MPGQAGPRGGLVLGRGRLLATQIRRAPHTRPGREADLDEAYERVLASGVCYRFVIDTAATPRNTP</sequence>
<evidence type="ECO:0000313" key="2">
    <source>
        <dbReference type="Proteomes" id="UP000010411"/>
    </source>
</evidence>
<dbReference type="AlphaFoldDB" id="L1L4Z1"/>
<evidence type="ECO:0000313" key="1">
    <source>
        <dbReference type="EMBL" id="EKX67844.1"/>
    </source>
</evidence>
<organism evidence="1 2">
    <name type="scientific">Streptomyces ipomoeae 91-03</name>
    <dbReference type="NCBI Taxonomy" id="698759"/>
    <lineage>
        <taxon>Bacteria</taxon>
        <taxon>Bacillati</taxon>
        <taxon>Actinomycetota</taxon>
        <taxon>Actinomycetes</taxon>
        <taxon>Kitasatosporales</taxon>
        <taxon>Streptomycetaceae</taxon>
        <taxon>Streptomyces</taxon>
    </lineage>
</organism>
<comment type="caution">
    <text evidence="1">The sequence shown here is derived from an EMBL/GenBank/DDBJ whole genome shotgun (WGS) entry which is preliminary data.</text>
</comment>
<protein>
    <submittedName>
        <fullName evidence="1">Uncharacterized protein</fullName>
    </submittedName>
</protein>
<gene>
    <name evidence="1" type="ORF">STRIP9103_08657</name>
</gene>
<dbReference type="PATRIC" id="fig|698759.3.peg.1610"/>
<dbReference type="EMBL" id="AEJC01000116">
    <property type="protein sequence ID" value="EKX67844.1"/>
    <property type="molecule type" value="Genomic_DNA"/>
</dbReference>
<keyword evidence="2" id="KW-1185">Reference proteome</keyword>